<dbReference type="InterPro" id="IPR013728">
    <property type="entry name" value="BT_3987-like_N"/>
</dbReference>
<proteinExistence type="predicted"/>
<dbReference type="InterPro" id="IPR013320">
    <property type="entry name" value="ConA-like_dom_sf"/>
</dbReference>
<keyword evidence="1 3" id="KW-0732">Signal</keyword>
<evidence type="ECO:0000313" key="6">
    <source>
        <dbReference type="Proteomes" id="UP001165367"/>
    </source>
</evidence>
<reference evidence="5" key="1">
    <citation type="submission" date="2022-01" db="EMBL/GenBank/DDBJ databases">
        <authorList>
            <person name="Jo J.-H."/>
            <person name="Im W.-T."/>
        </authorList>
    </citation>
    <scope>NUCLEOTIDE SEQUENCE</scope>
    <source>
        <strain evidence="5">NA20</strain>
    </source>
</reference>
<dbReference type="Pfam" id="PF08522">
    <property type="entry name" value="BT_3987-like_N"/>
    <property type="match status" value="1"/>
</dbReference>
<dbReference type="Pfam" id="PF13385">
    <property type="entry name" value="Laminin_G_3"/>
    <property type="match status" value="1"/>
</dbReference>
<dbReference type="SMART" id="SM00560">
    <property type="entry name" value="LamGL"/>
    <property type="match status" value="1"/>
</dbReference>
<dbReference type="PROSITE" id="PS51257">
    <property type="entry name" value="PROKAR_LIPOPROTEIN"/>
    <property type="match status" value="1"/>
</dbReference>
<dbReference type="Gene3D" id="2.60.40.1740">
    <property type="entry name" value="hypothetical protein (bacova_03559)"/>
    <property type="match status" value="1"/>
</dbReference>
<dbReference type="EMBL" id="JAKLTR010000008">
    <property type="protein sequence ID" value="MCG2615324.1"/>
    <property type="molecule type" value="Genomic_DNA"/>
</dbReference>
<dbReference type="RefSeq" id="WP_237872577.1">
    <property type="nucleotide sequence ID" value="NZ_JAKLTR010000008.1"/>
</dbReference>
<feature type="domain" description="LamG-like jellyroll fold" evidence="4">
    <location>
        <begin position="189"/>
        <end position="327"/>
    </location>
</feature>
<protein>
    <submittedName>
        <fullName evidence="5">DUF1735 and LamG domain-containing protein</fullName>
    </submittedName>
</protein>
<name>A0ABS9KSN7_9BACT</name>
<dbReference type="SUPFAM" id="SSF49899">
    <property type="entry name" value="Concanavalin A-like lectins/glucanases"/>
    <property type="match status" value="1"/>
</dbReference>
<dbReference type="Proteomes" id="UP001165367">
    <property type="component" value="Unassembled WGS sequence"/>
</dbReference>
<dbReference type="Gene3D" id="2.60.120.200">
    <property type="match status" value="1"/>
</dbReference>
<sequence>MKLSYIFSALLLLSIAVACKKEPEYAPKLYFTDTEQFPEKTLTVDGPATVGLSITSSVKVDRDIRVSIETKPNMVESYNAQNNTHYEPLPEGSYALNTNNGSITISNGTNRSDVANFSILSLDQFEEGVTYCLPVSITSVDGGIDVLESSRTMYLIIKRTIITQAASLASSRYFRVPGFAADANLASVAALTMECRISVNAFQTANPFISSVMGIEENFLLRFGDVSILNSQLQLAGGLISGRKFPVTSKGSFATNQWIHVAVVYNGSTIALYVNGVLDNYTDAQPGGVNLTDTYSDGFLIGRSAGSRYLNGAISEARVWTRALTPTELQNNLCYVSPDSPGLLAYWRFNGDIAGNEVPDLTGHGYSAIANNTITWIPGVRCP</sequence>
<feature type="chain" id="PRO_5047055486" evidence="3">
    <location>
        <begin position="21"/>
        <end position="383"/>
    </location>
</feature>
<evidence type="ECO:0000256" key="1">
    <source>
        <dbReference type="ARBA" id="ARBA00022729"/>
    </source>
</evidence>
<keyword evidence="6" id="KW-1185">Reference proteome</keyword>
<evidence type="ECO:0000313" key="5">
    <source>
        <dbReference type="EMBL" id="MCG2615324.1"/>
    </source>
</evidence>
<feature type="signal peptide" evidence="3">
    <location>
        <begin position="1"/>
        <end position="20"/>
    </location>
</feature>
<comment type="caution">
    <text evidence="5">The sequence shown here is derived from an EMBL/GenBank/DDBJ whole genome shotgun (WGS) entry which is preliminary data.</text>
</comment>
<evidence type="ECO:0000259" key="4">
    <source>
        <dbReference type="SMART" id="SM00560"/>
    </source>
</evidence>
<keyword evidence="2" id="KW-1015">Disulfide bond</keyword>
<accession>A0ABS9KSN7</accession>
<organism evidence="5 6">
    <name type="scientific">Terrimonas ginsenosidimutans</name>
    <dbReference type="NCBI Taxonomy" id="2908004"/>
    <lineage>
        <taxon>Bacteria</taxon>
        <taxon>Pseudomonadati</taxon>
        <taxon>Bacteroidota</taxon>
        <taxon>Chitinophagia</taxon>
        <taxon>Chitinophagales</taxon>
        <taxon>Chitinophagaceae</taxon>
        <taxon>Terrimonas</taxon>
    </lineage>
</organism>
<dbReference type="InterPro" id="IPR006558">
    <property type="entry name" value="LamG-like"/>
</dbReference>
<gene>
    <name evidence="5" type="ORF">LZZ85_13575</name>
</gene>
<evidence type="ECO:0000256" key="3">
    <source>
        <dbReference type="SAM" id="SignalP"/>
    </source>
</evidence>
<evidence type="ECO:0000256" key="2">
    <source>
        <dbReference type="ARBA" id="ARBA00023157"/>
    </source>
</evidence>